<evidence type="ECO:0000259" key="1">
    <source>
        <dbReference type="PROSITE" id="PS50181"/>
    </source>
</evidence>
<dbReference type="InterPro" id="IPR017451">
    <property type="entry name" value="F-box-assoc_interact_dom"/>
</dbReference>
<proteinExistence type="predicted"/>
<evidence type="ECO:0000313" key="2">
    <source>
        <dbReference type="EMBL" id="KAL1192537.1"/>
    </source>
</evidence>
<protein>
    <submittedName>
        <fullName evidence="2">F-box protein</fullName>
    </submittedName>
</protein>
<dbReference type="Pfam" id="PF00646">
    <property type="entry name" value="F-box"/>
    <property type="match status" value="1"/>
</dbReference>
<dbReference type="Proteomes" id="UP001558713">
    <property type="component" value="Unassembled WGS sequence"/>
</dbReference>
<feature type="domain" description="F-box" evidence="1">
    <location>
        <begin position="4"/>
        <end position="53"/>
    </location>
</feature>
<dbReference type="EMBL" id="JBANAX010000818">
    <property type="protein sequence ID" value="KAL1192537.1"/>
    <property type="molecule type" value="Genomic_DNA"/>
</dbReference>
<gene>
    <name evidence="2" type="ORF">V5N11_012430</name>
</gene>
<dbReference type="SUPFAM" id="SSF81383">
    <property type="entry name" value="F-box domain"/>
    <property type="match status" value="1"/>
</dbReference>
<sequence>MNGGENLDSIPTDLTFEIFSRLPTKSIGRFRCVSKLWGSMLRCPDFTELFLTRSSARPRLLFAVEGDGECSFYSSPQPHNPYDESSLVVAADFHMKFSKDMWPDFRGFTSGLLNFSSKWKSFWPVHKDSGRVICNPITGQYAILPELIKKCQVIEYSFLGFDPIDNQFKVLLSMDCKINNHILTLGTHEKMRWRNIKYPLAHKPLCKGICINGVLYYLARSFGARSDMIVCFDVRSEKFKFVEYERLCFFQQLINYKGKLCGIKLAHVDDVIKLRLWVLKDEEKQEWLKYVNTFPKNEVLGSCKFSVAGVNARGEIVFLEYKLSKPFYAVYFNPDSNTLQRVEIQGNHEMLEKRNTVYAFVDYVEDLKFNIMKTTYAATSISPLEQKLKRTAALSTNKFDAMCLSDDDDDEFTGVINT</sequence>
<dbReference type="PROSITE" id="PS50181">
    <property type="entry name" value="FBOX"/>
    <property type="match status" value="1"/>
</dbReference>
<name>A0ABD0ZD68_CARAN</name>
<dbReference type="InterPro" id="IPR001810">
    <property type="entry name" value="F-box_dom"/>
</dbReference>
<dbReference type="PANTHER" id="PTHR31111:SF130">
    <property type="entry name" value="F-BOX ASSOCIATED UBIQUITINATION EFFECTOR FAMILY PROTEIN"/>
    <property type="match status" value="1"/>
</dbReference>
<dbReference type="InterPro" id="IPR013187">
    <property type="entry name" value="F-box-assoc_dom_typ3"/>
</dbReference>
<dbReference type="SMART" id="SM00256">
    <property type="entry name" value="FBOX"/>
    <property type="match status" value="1"/>
</dbReference>
<evidence type="ECO:0000313" key="3">
    <source>
        <dbReference type="Proteomes" id="UP001558713"/>
    </source>
</evidence>
<dbReference type="NCBIfam" id="TIGR01640">
    <property type="entry name" value="F_box_assoc_1"/>
    <property type="match status" value="1"/>
</dbReference>
<reference evidence="2 3" key="1">
    <citation type="submission" date="2024-04" db="EMBL/GenBank/DDBJ databases">
        <title>Genome assembly C_amara_ONT_v2.</title>
        <authorList>
            <person name="Yant L."/>
            <person name="Moore C."/>
            <person name="Slenker M."/>
        </authorList>
    </citation>
    <scope>NUCLEOTIDE SEQUENCE [LARGE SCALE GENOMIC DNA]</scope>
    <source>
        <tissue evidence="2">Leaf</tissue>
    </source>
</reference>
<dbReference type="InterPro" id="IPR036047">
    <property type="entry name" value="F-box-like_dom_sf"/>
</dbReference>
<keyword evidence="3" id="KW-1185">Reference proteome</keyword>
<organism evidence="2 3">
    <name type="scientific">Cardamine amara subsp. amara</name>
    <dbReference type="NCBI Taxonomy" id="228776"/>
    <lineage>
        <taxon>Eukaryota</taxon>
        <taxon>Viridiplantae</taxon>
        <taxon>Streptophyta</taxon>
        <taxon>Embryophyta</taxon>
        <taxon>Tracheophyta</taxon>
        <taxon>Spermatophyta</taxon>
        <taxon>Magnoliopsida</taxon>
        <taxon>eudicotyledons</taxon>
        <taxon>Gunneridae</taxon>
        <taxon>Pentapetalae</taxon>
        <taxon>rosids</taxon>
        <taxon>malvids</taxon>
        <taxon>Brassicales</taxon>
        <taxon>Brassicaceae</taxon>
        <taxon>Cardamineae</taxon>
        <taxon>Cardamine</taxon>
    </lineage>
</organism>
<dbReference type="Gene3D" id="1.20.1280.50">
    <property type="match status" value="1"/>
</dbReference>
<dbReference type="Pfam" id="PF08268">
    <property type="entry name" value="FBA_3"/>
    <property type="match status" value="1"/>
</dbReference>
<accession>A0ABD0ZD68</accession>
<comment type="caution">
    <text evidence="2">The sequence shown here is derived from an EMBL/GenBank/DDBJ whole genome shotgun (WGS) entry which is preliminary data.</text>
</comment>
<dbReference type="PANTHER" id="PTHR31111">
    <property type="entry name" value="BNAA05G37150D PROTEIN-RELATED"/>
    <property type="match status" value="1"/>
</dbReference>
<dbReference type="AlphaFoldDB" id="A0ABD0ZD68"/>